<sequence>MDISDFTKFANMFEYNIYICAIGFMFLCEFIIWIFASSGNKKNRKKSDRGSIWLIILGYWLSIYVSYYFTGSEVSEFIRKLTFPHIFYYMGIFLIIAGTVIRAYSVWTLKKAFTLSVQTTSDQHLIQKGFYRYVRNPAYTGSILSLLGIAFSLRNILAPIVVLAICVLCYGIRIKVEEKALKEQFKKEFEVYCKHTYCLFPFVW</sequence>
<feature type="transmembrane region" description="Helical" evidence="5">
    <location>
        <begin position="86"/>
        <end position="109"/>
    </location>
</feature>
<keyword evidence="2 5" id="KW-0812">Transmembrane</keyword>
<dbReference type="Pfam" id="PF04191">
    <property type="entry name" value="PEMT"/>
    <property type="match status" value="1"/>
</dbReference>
<dbReference type="PATRIC" id="fig|1353534.3.peg.1566"/>
<dbReference type="EMBL" id="LROS01000013">
    <property type="protein sequence ID" value="OBR94376.1"/>
    <property type="molecule type" value="Genomic_DNA"/>
</dbReference>
<dbReference type="RefSeq" id="WP_083985595.1">
    <property type="nucleotide sequence ID" value="NZ_LROS01000013.1"/>
</dbReference>
<dbReference type="Proteomes" id="UP000093954">
    <property type="component" value="Unassembled WGS sequence"/>
</dbReference>
<dbReference type="PROSITE" id="PS50244">
    <property type="entry name" value="S5A_REDUCTASE"/>
    <property type="match status" value="1"/>
</dbReference>
<name>A0A1A6AWB5_9CLOT</name>
<feature type="transmembrane region" description="Helical" evidence="5">
    <location>
        <begin position="156"/>
        <end position="176"/>
    </location>
</feature>
<keyword evidence="6" id="KW-0489">Methyltransferase</keyword>
<dbReference type="GO" id="GO:0008168">
    <property type="term" value="F:methyltransferase activity"/>
    <property type="evidence" value="ECO:0007669"/>
    <property type="project" value="UniProtKB-KW"/>
</dbReference>
<dbReference type="PANTHER" id="PTHR12714">
    <property type="entry name" value="PROTEIN-S ISOPRENYLCYSTEINE O-METHYLTRANSFERASE"/>
    <property type="match status" value="1"/>
</dbReference>
<evidence type="ECO:0000313" key="7">
    <source>
        <dbReference type="Proteomes" id="UP000093954"/>
    </source>
</evidence>
<gene>
    <name evidence="6" type="ORF">CLRAG_15430</name>
</gene>
<evidence type="ECO:0000313" key="6">
    <source>
        <dbReference type="EMBL" id="OBR94376.1"/>
    </source>
</evidence>
<accession>A0A1A6AWB5</accession>
<feature type="transmembrane region" description="Helical" evidence="5">
    <location>
        <begin position="130"/>
        <end position="150"/>
    </location>
</feature>
<comment type="caution">
    <text evidence="6">The sequence shown here is derived from an EMBL/GenBank/DDBJ whole genome shotgun (WGS) entry which is preliminary data.</text>
</comment>
<comment type="subcellular location">
    <subcellularLocation>
        <location evidence="1">Endomembrane system</location>
        <topology evidence="1">Multi-pass membrane protein</topology>
    </subcellularLocation>
</comment>
<dbReference type="GO" id="GO:0012505">
    <property type="term" value="C:endomembrane system"/>
    <property type="evidence" value="ECO:0007669"/>
    <property type="project" value="UniProtKB-SubCell"/>
</dbReference>
<keyword evidence="6" id="KW-0808">Transferase</keyword>
<evidence type="ECO:0000256" key="5">
    <source>
        <dbReference type="SAM" id="Phobius"/>
    </source>
</evidence>
<evidence type="ECO:0000256" key="4">
    <source>
        <dbReference type="ARBA" id="ARBA00023136"/>
    </source>
</evidence>
<evidence type="ECO:0000256" key="2">
    <source>
        <dbReference type="ARBA" id="ARBA00022692"/>
    </source>
</evidence>
<keyword evidence="7" id="KW-1185">Reference proteome</keyword>
<reference evidence="6 7" key="1">
    <citation type="journal article" date="2012" name="Front. Microbiol.">
        <title>Draft Genome Sequence of the Virulent Strain 01-B526 of the Fish Pathogen Aeromonas salmonicida.</title>
        <authorList>
            <person name="Charette S.J."/>
            <person name="Brochu F."/>
            <person name="Boyle B."/>
            <person name="Filion G."/>
            <person name="Tanaka K.H."/>
            <person name="Derome N."/>
        </authorList>
    </citation>
    <scope>NUCLEOTIDE SEQUENCE [LARGE SCALE GENOMIC DNA]</scope>
    <source>
        <strain evidence="6 7">P11</strain>
    </source>
</reference>
<feature type="transmembrane region" description="Helical" evidence="5">
    <location>
        <begin position="15"/>
        <end position="38"/>
    </location>
</feature>
<dbReference type="AlphaFoldDB" id="A0A1A6AWB5"/>
<dbReference type="GO" id="GO:0032259">
    <property type="term" value="P:methylation"/>
    <property type="evidence" value="ECO:0007669"/>
    <property type="project" value="UniProtKB-KW"/>
</dbReference>
<dbReference type="Gene3D" id="1.20.120.1630">
    <property type="match status" value="1"/>
</dbReference>
<proteinExistence type="predicted"/>
<protein>
    <submittedName>
        <fullName evidence="6">Isoprenylcysteine carboxyl methyltransferase (ICMT) family protein</fullName>
    </submittedName>
</protein>
<organism evidence="6 7">
    <name type="scientific">Clostridium ragsdalei P11</name>
    <dbReference type="NCBI Taxonomy" id="1353534"/>
    <lineage>
        <taxon>Bacteria</taxon>
        <taxon>Bacillati</taxon>
        <taxon>Bacillota</taxon>
        <taxon>Clostridia</taxon>
        <taxon>Eubacteriales</taxon>
        <taxon>Clostridiaceae</taxon>
        <taxon>Clostridium</taxon>
    </lineage>
</organism>
<dbReference type="PANTHER" id="PTHR12714:SF9">
    <property type="entry name" value="PROTEIN-S-ISOPRENYLCYSTEINE O-METHYLTRANSFERASE"/>
    <property type="match status" value="1"/>
</dbReference>
<evidence type="ECO:0000256" key="3">
    <source>
        <dbReference type="ARBA" id="ARBA00022989"/>
    </source>
</evidence>
<keyword evidence="4 5" id="KW-0472">Membrane</keyword>
<evidence type="ECO:0000256" key="1">
    <source>
        <dbReference type="ARBA" id="ARBA00004127"/>
    </source>
</evidence>
<keyword evidence="3 5" id="KW-1133">Transmembrane helix</keyword>
<dbReference type="InterPro" id="IPR007318">
    <property type="entry name" value="Phopholipid_MeTrfase"/>
</dbReference>
<feature type="transmembrane region" description="Helical" evidence="5">
    <location>
        <begin position="50"/>
        <end position="70"/>
    </location>
</feature>